<evidence type="ECO:0000256" key="2">
    <source>
        <dbReference type="ARBA" id="ARBA00022722"/>
    </source>
</evidence>
<dbReference type="SMART" id="SM00477">
    <property type="entry name" value="NUC"/>
    <property type="match status" value="1"/>
</dbReference>
<feature type="chain" id="PRO_5046451892" evidence="4">
    <location>
        <begin position="20"/>
        <end position="409"/>
    </location>
</feature>
<organism evidence="7 8">
    <name type="scientific">Nesidiocoris tenuis</name>
    <dbReference type="NCBI Taxonomy" id="355587"/>
    <lineage>
        <taxon>Eukaryota</taxon>
        <taxon>Metazoa</taxon>
        <taxon>Ecdysozoa</taxon>
        <taxon>Arthropoda</taxon>
        <taxon>Hexapoda</taxon>
        <taxon>Insecta</taxon>
        <taxon>Pterygota</taxon>
        <taxon>Neoptera</taxon>
        <taxon>Paraneoptera</taxon>
        <taxon>Hemiptera</taxon>
        <taxon>Heteroptera</taxon>
        <taxon>Panheteroptera</taxon>
        <taxon>Cimicomorpha</taxon>
        <taxon>Miridae</taxon>
        <taxon>Dicyphina</taxon>
        <taxon>Nesidiocoris</taxon>
    </lineage>
</organism>
<dbReference type="InterPro" id="IPR044925">
    <property type="entry name" value="His-Me_finger_sf"/>
</dbReference>
<sequence length="409" mass="45195">MKFIGVALALANFAFLAQGKSAPGCSLSLNNNLPIKNEPVFLTENSKKQLEILRPSPSEGKDSTLDLKTGQEIVVACPSDKNNNVVSKETFAVAKCESGSTLVINGAKVDSKELDCKSKAESNVIKTDRKCANGKGTVLEIGFKVISEWFKLLEVCHDLDEAKTYWASHTIKGDGIEGKVYRSTARPAFSRGEKWLYTGFNPDNAYKQSNQEKVLKAILGPKSATEYLDSKATKFLARGHLAPDADFANSPQQLATYFFVNAAPQWQSINAGNWLRTEVNARTVAAANQVDLEVVTGTLGVSKMVDDKGKEKEVYMEGKDRLPVPEYYWKILRNPQDDSCMAIVATNNPFLKSAPTPICKDVCKANNWPTYQDDLFKGYVYCCEYKDLKKAVPHVPDVACKSTLKYKKN</sequence>
<proteinExistence type="inferred from homology"/>
<dbReference type="InterPro" id="IPR020821">
    <property type="entry name" value="ENPP1-3/EXOG-like_nuc-like"/>
</dbReference>
<evidence type="ECO:0000256" key="4">
    <source>
        <dbReference type="SAM" id="SignalP"/>
    </source>
</evidence>
<feature type="domain" description="DNA/RNA non-specific endonuclease/pyrophosphatase/phosphodiesterase" evidence="6">
    <location>
        <begin position="149"/>
        <end position="388"/>
    </location>
</feature>
<dbReference type="SMART" id="SM00892">
    <property type="entry name" value="Endonuclease_NS"/>
    <property type="match status" value="1"/>
</dbReference>
<keyword evidence="3 7" id="KW-0255">Endonuclease</keyword>
<dbReference type="InterPro" id="IPR044929">
    <property type="entry name" value="DNA/RNA_non-sp_Endonuclease_sf"/>
</dbReference>
<evidence type="ECO:0000256" key="3">
    <source>
        <dbReference type="ARBA" id="ARBA00022759"/>
    </source>
</evidence>
<accession>A0ABN7AYY7</accession>
<dbReference type="SUPFAM" id="SSF54060">
    <property type="entry name" value="His-Me finger endonucleases"/>
    <property type="match status" value="1"/>
</dbReference>
<evidence type="ECO:0000313" key="7">
    <source>
        <dbReference type="EMBL" id="BES96769.1"/>
    </source>
</evidence>
<dbReference type="EMBL" id="AP028915">
    <property type="protein sequence ID" value="BES96769.1"/>
    <property type="molecule type" value="Genomic_DNA"/>
</dbReference>
<dbReference type="PANTHER" id="PTHR13966">
    <property type="entry name" value="ENDONUCLEASE RELATED"/>
    <property type="match status" value="1"/>
</dbReference>
<dbReference type="PANTHER" id="PTHR13966:SF17">
    <property type="entry name" value="ENDONUCLEASE-RELATED"/>
    <property type="match status" value="1"/>
</dbReference>
<dbReference type="GO" id="GO:0004519">
    <property type="term" value="F:endonuclease activity"/>
    <property type="evidence" value="ECO:0007669"/>
    <property type="project" value="UniProtKB-KW"/>
</dbReference>
<keyword evidence="2" id="KW-0540">Nuclease</keyword>
<reference evidence="7 8" key="1">
    <citation type="submission" date="2023-09" db="EMBL/GenBank/DDBJ databases">
        <title>Nesidiocoris tenuis whole genome shotgun sequence.</title>
        <authorList>
            <person name="Shibata T."/>
            <person name="Shimoda M."/>
            <person name="Kobayashi T."/>
            <person name="Uehara T."/>
        </authorList>
    </citation>
    <scope>NUCLEOTIDE SEQUENCE [LARGE SCALE GENOMIC DNA]</scope>
    <source>
        <strain evidence="7 8">Japan</strain>
    </source>
</reference>
<comment type="similarity">
    <text evidence="1">Belongs to the DNA/RNA non-specific endonuclease family.</text>
</comment>
<protein>
    <submittedName>
        <fullName evidence="7">Endonuclease_NS</fullName>
    </submittedName>
</protein>
<keyword evidence="8" id="KW-1185">Reference proteome</keyword>
<dbReference type="Proteomes" id="UP001307889">
    <property type="component" value="Chromosome 7"/>
</dbReference>
<dbReference type="Gene3D" id="3.40.570.10">
    <property type="entry name" value="Extracellular Endonuclease, subunit A"/>
    <property type="match status" value="1"/>
</dbReference>
<evidence type="ECO:0000313" key="8">
    <source>
        <dbReference type="Proteomes" id="UP001307889"/>
    </source>
</evidence>
<keyword evidence="4" id="KW-0732">Signal</keyword>
<gene>
    <name evidence="7" type="ORF">NTJ_09582</name>
</gene>
<dbReference type="InterPro" id="IPR040255">
    <property type="entry name" value="Non-specific_endonuclease"/>
</dbReference>
<evidence type="ECO:0000259" key="6">
    <source>
        <dbReference type="SMART" id="SM00892"/>
    </source>
</evidence>
<evidence type="ECO:0000259" key="5">
    <source>
        <dbReference type="SMART" id="SM00477"/>
    </source>
</evidence>
<dbReference type="InterPro" id="IPR001604">
    <property type="entry name" value="Endo_G_ENPP1-like_dom"/>
</dbReference>
<name>A0ABN7AYY7_9HEMI</name>
<dbReference type="Pfam" id="PF01223">
    <property type="entry name" value="Endonuclease_NS"/>
    <property type="match status" value="1"/>
</dbReference>
<feature type="domain" description="ENPP1-3/EXOG-like endonuclease/phosphodiesterase" evidence="5">
    <location>
        <begin position="150"/>
        <end position="377"/>
    </location>
</feature>
<feature type="signal peptide" evidence="4">
    <location>
        <begin position="1"/>
        <end position="19"/>
    </location>
</feature>
<keyword evidence="3 7" id="KW-0378">Hydrolase</keyword>
<evidence type="ECO:0000256" key="1">
    <source>
        <dbReference type="ARBA" id="ARBA00010052"/>
    </source>
</evidence>